<name>A0ABS2GJS6_9FIRM</name>
<evidence type="ECO:0000313" key="2">
    <source>
        <dbReference type="EMBL" id="MBM6922755.1"/>
    </source>
</evidence>
<protein>
    <recommendedName>
        <fullName evidence="4">TATA-box binding</fullName>
    </recommendedName>
</protein>
<keyword evidence="3" id="KW-1185">Reference proteome</keyword>
<feature type="transmembrane region" description="Helical" evidence="1">
    <location>
        <begin position="6"/>
        <end position="25"/>
    </location>
</feature>
<dbReference type="Proteomes" id="UP000724149">
    <property type="component" value="Unassembled WGS sequence"/>
</dbReference>
<evidence type="ECO:0000256" key="1">
    <source>
        <dbReference type="SAM" id="Phobius"/>
    </source>
</evidence>
<accession>A0ABS2GJS6</accession>
<gene>
    <name evidence="2" type="ORF">H9X81_03480</name>
</gene>
<dbReference type="EMBL" id="JACSNR010000002">
    <property type="protein sequence ID" value="MBM6922755.1"/>
    <property type="molecule type" value="Genomic_DNA"/>
</dbReference>
<dbReference type="RefSeq" id="WP_204719854.1">
    <property type="nucleotide sequence ID" value="NZ_JACSNR010000002.1"/>
</dbReference>
<organism evidence="2 3">
    <name type="scientific">Hydrogenoanaerobacterium saccharovorans</name>
    <dbReference type="NCBI Taxonomy" id="474960"/>
    <lineage>
        <taxon>Bacteria</taxon>
        <taxon>Bacillati</taxon>
        <taxon>Bacillota</taxon>
        <taxon>Clostridia</taxon>
        <taxon>Eubacteriales</taxon>
        <taxon>Oscillospiraceae</taxon>
        <taxon>Hydrogenoanaerobacterium</taxon>
    </lineage>
</organism>
<proteinExistence type="predicted"/>
<keyword evidence="1" id="KW-0812">Transmembrane</keyword>
<reference evidence="2 3" key="1">
    <citation type="journal article" date="2021" name="Sci. Rep.">
        <title>The distribution of antibiotic resistance genes in chicken gut microbiota commensals.</title>
        <authorList>
            <person name="Juricova H."/>
            <person name="Matiasovicova J."/>
            <person name="Kubasova T."/>
            <person name="Cejkova D."/>
            <person name="Rychlik I."/>
        </authorList>
    </citation>
    <scope>NUCLEOTIDE SEQUENCE [LARGE SCALE GENOMIC DNA]</scope>
    <source>
        <strain evidence="2 3">An564</strain>
    </source>
</reference>
<evidence type="ECO:0000313" key="3">
    <source>
        <dbReference type="Proteomes" id="UP000724149"/>
    </source>
</evidence>
<sequence>MSKFKQALMLSVMVFLGAFIILSMVKDQMRQERQIQHYRQLDSLLESTGLDYIEDFNPFAETTDMRIGLYADGEGYGIVTACLAPEEITGGEVLRSAMYPVDTGDETVQAWYGICGTEAEPQLLLLLDEDNPDFRDLDLVGNGNTGRMHTNGSLQRTLTSLSKMLGGENRIEVTLYTAEVQETETEIGFGFNDTIRKNAENALATAEQIEATREPYLSFTIDLNEALEQMDW</sequence>
<evidence type="ECO:0008006" key="4">
    <source>
        <dbReference type="Google" id="ProtNLM"/>
    </source>
</evidence>
<keyword evidence="1" id="KW-1133">Transmembrane helix</keyword>
<comment type="caution">
    <text evidence="2">The sequence shown here is derived from an EMBL/GenBank/DDBJ whole genome shotgun (WGS) entry which is preliminary data.</text>
</comment>
<keyword evidence="1" id="KW-0472">Membrane</keyword>